<dbReference type="RefSeq" id="WP_036508405.1">
    <property type="nucleotide sequence ID" value="NZ_AONB01000003.1"/>
</dbReference>
<protein>
    <submittedName>
        <fullName evidence="1">Uncharacterized protein</fullName>
    </submittedName>
</protein>
<dbReference type="Proteomes" id="UP000019464">
    <property type="component" value="Unassembled WGS sequence"/>
</dbReference>
<sequence>MSKLNQRWTPEQLLKMNEESFMVEVLDMIKFSPEIDDTDAQVNTMKQKLTLIEEMIQTRLATKK</sequence>
<dbReference type="OrthoDB" id="6120741at2"/>
<name>W9VNQ8_9GAMM</name>
<reference evidence="2" key="1">
    <citation type="submission" date="2012-11" db="EMBL/GenBank/DDBJ databases">
        <authorList>
            <person name="Singh A."/>
            <person name="Pinnaka A.K."/>
            <person name="Vaidya B."/>
        </authorList>
    </citation>
    <scope>NUCLEOTIDE SEQUENCE [LARGE SCALE GENOMIC DNA]</scope>
    <source>
        <strain evidence="2">AK23</strain>
    </source>
</reference>
<gene>
    <name evidence="1" type="ORF">D791_01004</name>
</gene>
<proteinExistence type="predicted"/>
<evidence type="ECO:0000313" key="2">
    <source>
        <dbReference type="Proteomes" id="UP000019464"/>
    </source>
</evidence>
<evidence type="ECO:0000313" key="1">
    <source>
        <dbReference type="EMBL" id="EXJ12115.1"/>
    </source>
</evidence>
<comment type="caution">
    <text evidence="1">The sequence shown here is derived from an EMBL/GenBank/DDBJ whole genome shotgun (WGS) entry which is preliminary data.</text>
</comment>
<organism evidence="1 2">
    <name type="scientific">Nitrincola nitratireducens</name>
    <dbReference type="NCBI Taxonomy" id="1229521"/>
    <lineage>
        <taxon>Bacteria</taxon>
        <taxon>Pseudomonadati</taxon>
        <taxon>Pseudomonadota</taxon>
        <taxon>Gammaproteobacteria</taxon>
        <taxon>Oceanospirillales</taxon>
        <taxon>Oceanospirillaceae</taxon>
        <taxon>Nitrincola</taxon>
    </lineage>
</organism>
<reference evidence="1 2" key="2">
    <citation type="journal article" date="2015" name="Syst. Appl. Microbiol.">
        <title>Nitrincola nitratireducens sp. nov. isolated from a haloalkaline crater lake.</title>
        <authorList>
            <person name="Singh A."/>
            <person name="Vaidya B."/>
            <person name="Tanuku N.R."/>
            <person name="Pinnaka A.K."/>
        </authorList>
    </citation>
    <scope>NUCLEOTIDE SEQUENCE [LARGE SCALE GENOMIC DNA]</scope>
    <source>
        <strain evidence="1 2">AK23</strain>
    </source>
</reference>
<accession>W9VNQ8</accession>
<dbReference type="EMBL" id="AONB01000003">
    <property type="protein sequence ID" value="EXJ12115.1"/>
    <property type="molecule type" value="Genomic_DNA"/>
</dbReference>
<dbReference type="AlphaFoldDB" id="W9VNQ8"/>
<keyword evidence="2" id="KW-1185">Reference proteome</keyword>